<dbReference type="EnsemblMetazoa" id="PPA44958.1">
    <property type="protein sequence ID" value="PPA44958.1"/>
    <property type="gene ID" value="WBGene00283327"/>
</dbReference>
<dbReference type="PANTHER" id="PTHR47148:SF1">
    <property type="entry name" value="CYTOCHROME C OXIDASE ASSEMBLY FACTOR 1 HOMOLOG"/>
    <property type="match status" value="1"/>
</dbReference>
<dbReference type="InterPro" id="IPR014807">
    <property type="entry name" value="Coa1"/>
</dbReference>
<dbReference type="Proteomes" id="UP000005239">
    <property type="component" value="Unassembled WGS sequence"/>
</dbReference>
<keyword evidence="2" id="KW-1185">Reference proteome</keyword>
<name>A0A2A6CB08_PRIPA</name>
<dbReference type="GO" id="GO:0005743">
    <property type="term" value="C:mitochondrial inner membrane"/>
    <property type="evidence" value="ECO:0000318"/>
    <property type="project" value="GO_Central"/>
</dbReference>
<evidence type="ECO:0000313" key="2">
    <source>
        <dbReference type="Proteomes" id="UP000005239"/>
    </source>
</evidence>
<sequence length="154" mass="16801">MVALVFENVRLSTLVQIAGGSFLMGATGLYLVQKSYQKKVRALPHYVESLKIIADHDKAREALGTPIELGTVDLADRLHNYVDKTKSMLMVPVTGSMAAGFMEVRAVRDTPAGVFSTATIKLHLDDEVVTIYDTGAWREEKSSNPTTTPSTTSK</sequence>
<proteinExistence type="predicted"/>
<dbReference type="AlphaFoldDB" id="A0A2A6CB08"/>
<dbReference type="GO" id="GO:0033617">
    <property type="term" value="P:mitochondrial respiratory chain complex IV assembly"/>
    <property type="evidence" value="ECO:0000318"/>
    <property type="project" value="GO_Central"/>
</dbReference>
<protein>
    <submittedName>
        <fullName evidence="1">Uncharacterized protein</fullName>
    </submittedName>
</protein>
<dbReference type="GO" id="GO:0032981">
    <property type="term" value="P:mitochondrial respiratory chain complex I assembly"/>
    <property type="evidence" value="ECO:0000318"/>
    <property type="project" value="GO_Central"/>
</dbReference>
<dbReference type="PANTHER" id="PTHR47148">
    <property type="entry name" value="CYTOCHROME C OXIDASE ASSEMBLY FACTOR 1 HOMOLOG"/>
    <property type="match status" value="1"/>
</dbReference>
<accession>A0A2A6CB08</accession>
<evidence type="ECO:0000313" key="1">
    <source>
        <dbReference type="EnsemblMetazoa" id="PPA44958.1"/>
    </source>
</evidence>
<dbReference type="Pfam" id="PF08695">
    <property type="entry name" value="Coa1"/>
    <property type="match status" value="1"/>
</dbReference>
<reference evidence="1" key="2">
    <citation type="submission" date="2022-06" db="UniProtKB">
        <authorList>
            <consortium name="EnsemblMetazoa"/>
        </authorList>
    </citation>
    <scope>IDENTIFICATION</scope>
    <source>
        <strain evidence="1">PS312</strain>
    </source>
</reference>
<organism evidence="1 2">
    <name type="scientific">Pristionchus pacificus</name>
    <name type="common">Parasitic nematode worm</name>
    <dbReference type="NCBI Taxonomy" id="54126"/>
    <lineage>
        <taxon>Eukaryota</taxon>
        <taxon>Metazoa</taxon>
        <taxon>Ecdysozoa</taxon>
        <taxon>Nematoda</taxon>
        <taxon>Chromadorea</taxon>
        <taxon>Rhabditida</taxon>
        <taxon>Rhabditina</taxon>
        <taxon>Diplogasteromorpha</taxon>
        <taxon>Diplogasteroidea</taxon>
        <taxon>Neodiplogasteridae</taxon>
        <taxon>Pristionchus</taxon>
    </lineage>
</organism>
<gene>
    <name evidence="1" type="primary">WBGene00283327</name>
</gene>
<accession>A0A8R1Z3X1</accession>
<dbReference type="OrthoDB" id="64291at2759"/>
<reference evidence="2" key="1">
    <citation type="journal article" date="2008" name="Nat. Genet.">
        <title>The Pristionchus pacificus genome provides a unique perspective on nematode lifestyle and parasitism.</title>
        <authorList>
            <person name="Dieterich C."/>
            <person name="Clifton S.W."/>
            <person name="Schuster L.N."/>
            <person name="Chinwalla A."/>
            <person name="Delehaunty K."/>
            <person name="Dinkelacker I."/>
            <person name="Fulton L."/>
            <person name="Fulton R."/>
            <person name="Godfrey J."/>
            <person name="Minx P."/>
            <person name="Mitreva M."/>
            <person name="Roeseler W."/>
            <person name="Tian H."/>
            <person name="Witte H."/>
            <person name="Yang S.P."/>
            <person name="Wilson R.K."/>
            <person name="Sommer R.J."/>
        </authorList>
    </citation>
    <scope>NUCLEOTIDE SEQUENCE [LARGE SCALE GENOMIC DNA]</scope>
    <source>
        <strain evidence="2">PS312</strain>
    </source>
</reference>